<gene>
    <name evidence="1" type="ORF">FBU59_001501</name>
</gene>
<dbReference type="Proteomes" id="UP001150603">
    <property type="component" value="Unassembled WGS sequence"/>
</dbReference>
<dbReference type="EMBL" id="JANBPW010000673">
    <property type="protein sequence ID" value="KAJ1948636.1"/>
    <property type="molecule type" value="Genomic_DNA"/>
</dbReference>
<organism evidence="1 2">
    <name type="scientific">Linderina macrospora</name>
    <dbReference type="NCBI Taxonomy" id="4868"/>
    <lineage>
        <taxon>Eukaryota</taxon>
        <taxon>Fungi</taxon>
        <taxon>Fungi incertae sedis</taxon>
        <taxon>Zoopagomycota</taxon>
        <taxon>Kickxellomycotina</taxon>
        <taxon>Kickxellomycetes</taxon>
        <taxon>Kickxellales</taxon>
        <taxon>Kickxellaceae</taxon>
        <taxon>Linderina</taxon>
    </lineage>
</organism>
<reference evidence="1" key="1">
    <citation type="submission" date="2022-07" db="EMBL/GenBank/DDBJ databases">
        <title>Phylogenomic reconstructions and comparative analyses of Kickxellomycotina fungi.</title>
        <authorList>
            <person name="Reynolds N.K."/>
            <person name="Stajich J.E."/>
            <person name="Barry K."/>
            <person name="Grigoriev I.V."/>
            <person name="Crous P."/>
            <person name="Smith M.E."/>
        </authorList>
    </citation>
    <scope>NUCLEOTIDE SEQUENCE</scope>
    <source>
        <strain evidence="1">NRRL 5244</strain>
    </source>
</reference>
<name>A0ACC1JE27_9FUNG</name>
<proteinExistence type="predicted"/>
<evidence type="ECO:0000313" key="1">
    <source>
        <dbReference type="EMBL" id="KAJ1948636.1"/>
    </source>
</evidence>
<keyword evidence="2" id="KW-1185">Reference proteome</keyword>
<evidence type="ECO:0000313" key="2">
    <source>
        <dbReference type="Proteomes" id="UP001150603"/>
    </source>
</evidence>
<sequence length="119" mass="12937">MTTLSASAVDTSACTLEAACAASEALLNKQQVVARLRQYREHYTAEISRQLERISDITRALEYQTKAMGEGQGQGQGRAVAVLLGSLNNAQALLREALLARDRLDMEIGSWATTTTTTY</sequence>
<protein>
    <submittedName>
        <fullName evidence="1">Uncharacterized protein</fullName>
    </submittedName>
</protein>
<accession>A0ACC1JE27</accession>
<comment type="caution">
    <text evidence="1">The sequence shown here is derived from an EMBL/GenBank/DDBJ whole genome shotgun (WGS) entry which is preliminary data.</text>
</comment>